<sequence length="92" mass="10082">MSVVMIDLLPMTVSQKRTVKLERLVLDHLKVRPGGKIEVDLLANGCCVLRGARTGDIRELFGLLAGRPRGREGEVSIEEMNDAIARGWAGEP</sequence>
<evidence type="ECO:0000313" key="1">
    <source>
        <dbReference type="EMBL" id="OWQ93700.1"/>
    </source>
</evidence>
<organism evidence="1 2">
    <name type="scientific">Roseateles aquatilis</name>
    <dbReference type="NCBI Taxonomy" id="431061"/>
    <lineage>
        <taxon>Bacteria</taxon>
        <taxon>Pseudomonadati</taxon>
        <taxon>Pseudomonadota</taxon>
        <taxon>Betaproteobacteria</taxon>
        <taxon>Burkholderiales</taxon>
        <taxon>Sphaerotilaceae</taxon>
        <taxon>Roseateles</taxon>
    </lineage>
</organism>
<comment type="caution">
    <text evidence="1">The sequence shown here is derived from an EMBL/GenBank/DDBJ whole genome shotgun (WGS) entry which is preliminary data.</text>
</comment>
<dbReference type="RefSeq" id="WP_088382875.1">
    <property type="nucleotide sequence ID" value="NZ_NIOF01000001.1"/>
</dbReference>
<dbReference type="AlphaFoldDB" id="A0A246JMC6"/>
<proteinExistence type="predicted"/>
<gene>
    <name evidence="1" type="ORF">CDN99_04410</name>
</gene>
<accession>A0A246JMC6</accession>
<evidence type="ECO:0000313" key="2">
    <source>
        <dbReference type="Proteomes" id="UP000197468"/>
    </source>
</evidence>
<keyword evidence="2" id="KW-1185">Reference proteome</keyword>
<dbReference type="OrthoDB" id="9811597at2"/>
<dbReference type="EMBL" id="NIOF01000001">
    <property type="protein sequence ID" value="OWQ93700.1"/>
    <property type="molecule type" value="Genomic_DNA"/>
</dbReference>
<name>A0A246JMC6_9BURK</name>
<reference evidence="1 2" key="1">
    <citation type="journal article" date="2008" name="Int. J. Syst. Evol. Microbiol.">
        <title>Description of Roseateles aquatilis sp. nov. and Roseateles terrae sp. nov., in the class Betaproteobacteria, and emended description of the genus Roseateles.</title>
        <authorList>
            <person name="Gomila M."/>
            <person name="Bowien B."/>
            <person name="Falsen E."/>
            <person name="Moore E.R."/>
            <person name="Lalucat J."/>
        </authorList>
    </citation>
    <scope>NUCLEOTIDE SEQUENCE [LARGE SCALE GENOMIC DNA]</scope>
    <source>
        <strain evidence="1 2">CCUG 48205</strain>
    </source>
</reference>
<dbReference type="Proteomes" id="UP000197468">
    <property type="component" value="Unassembled WGS sequence"/>
</dbReference>
<protein>
    <submittedName>
        <fullName evidence="1">Uncharacterized protein</fullName>
    </submittedName>
</protein>